<dbReference type="SUPFAM" id="SSF88697">
    <property type="entry name" value="PUA domain-like"/>
    <property type="match status" value="1"/>
</dbReference>
<evidence type="ECO:0000256" key="8">
    <source>
        <dbReference type="ARBA" id="ARBA00022679"/>
    </source>
</evidence>
<dbReference type="PATRIC" id="fig|1616.3.peg.203"/>
<evidence type="ECO:0000256" key="3">
    <source>
        <dbReference type="ARBA" id="ARBA00012328"/>
    </source>
</evidence>
<evidence type="ECO:0000256" key="11">
    <source>
        <dbReference type="ARBA" id="ARBA00047944"/>
    </source>
</evidence>
<dbReference type="InterPro" id="IPR029028">
    <property type="entry name" value="Alpha/beta_knot_MTases"/>
</dbReference>
<evidence type="ECO:0000256" key="7">
    <source>
        <dbReference type="ARBA" id="ARBA00022603"/>
    </source>
</evidence>
<dbReference type="Gene3D" id="3.40.1280.10">
    <property type="match status" value="1"/>
</dbReference>
<dbReference type="EMBL" id="JQBP01000001">
    <property type="protein sequence ID" value="KRN75703.1"/>
    <property type="molecule type" value="Genomic_DNA"/>
</dbReference>
<dbReference type="CDD" id="cd18084">
    <property type="entry name" value="RsmE-like"/>
    <property type="match status" value="1"/>
</dbReference>
<evidence type="ECO:0000256" key="9">
    <source>
        <dbReference type="ARBA" id="ARBA00022691"/>
    </source>
</evidence>
<sequence length="250" mass="27768">MQRYFLNQTAQSEPFPLDEKNRHHLMTVLRGQVGTKLELVDNQQHLYLAEVVEVTPTNTMVKIKKSLSSDATQLELPIAVTLILGLAKGDKPELVVQKATELGVQRLIFTETQWSVVHWGSKVERKLVRLHKIAEGAAEQSHRLVVPTVEYYANLKQVPVDDQAVRMVAWEESAKQGEKRQFVQMIEASISSGQLTAVIGPEGGLSGEELAWLQENGFTAAGLGPRILRAETAPLYLLSAVSYATELLMN</sequence>
<dbReference type="RefSeq" id="WP_057753516.1">
    <property type="nucleotide sequence ID" value="NZ_JQBP01000001.1"/>
</dbReference>
<dbReference type="Pfam" id="PF20260">
    <property type="entry name" value="PUA_4"/>
    <property type="match status" value="1"/>
</dbReference>
<organism evidence="15 16">
    <name type="scientific">Weissella kandleri</name>
    <dbReference type="NCBI Taxonomy" id="1616"/>
    <lineage>
        <taxon>Bacteria</taxon>
        <taxon>Bacillati</taxon>
        <taxon>Bacillota</taxon>
        <taxon>Bacilli</taxon>
        <taxon>Lactobacillales</taxon>
        <taxon>Lactobacillaceae</taxon>
        <taxon>Weissella</taxon>
    </lineage>
</organism>
<dbReference type="GO" id="GO:0070042">
    <property type="term" value="F:rRNA (uridine-N3-)-methyltransferase activity"/>
    <property type="evidence" value="ECO:0007669"/>
    <property type="project" value="TreeGrafter"/>
</dbReference>
<evidence type="ECO:0000259" key="13">
    <source>
        <dbReference type="Pfam" id="PF04452"/>
    </source>
</evidence>
<evidence type="ECO:0000259" key="14">
    <source>
        <dbReference type="Pfam" id="PF20260"/>
    </source>
</evidence>
<evidence type="ECO:0000256" key="2">
    <source>
        <dbReference type="ARBA" id="ARBA00005528"/>
    </source>
</evidence>
<feature type="domain" description="Ribosomal RNA small subunit methyltransferase E PUA-like" evidence="14">
    <location>
        <begin position="17"/>
        <end position="56"/>
    </location>
</feature>
<comment type="subcellular location">
    <subcellularLocation>
        <location evidence="1 12">Cytoplasm</location>
    </subcellularLocation>
</comment>
<dbReference type="Pfam" id="PF04452">
    <property type="entry name" value="Methyltrans_RNA"/>
    <property type="match status" value="1"/>
</dbReference>
<dbReference type="Proteomes" id="UP000051655">
    <property type="component" value="Unassembled WGS sequence"/>
</dbReference>
<feature type="domain" description="Ribosomal RNA small subunit methyltransferase E methyltransferase" evidence="13">
    <location>
        <begin position="75"/>
        <end position="241"/>
    </location>
</feature>
<dbReference type="NCBIfam" id="TIGR00046">
    <property type="entry name" value="RsmE family RNA methyltransferase"/>
    <property type="match status" value="1"/>
</dbReference>
<evidence type="ECO:0000256" key="1">
    <source>
        <dbReference type="ARBA" id="ARBA00004496"/>
    </source>
</evidence>
<comment type="function">
    <text evidence="10 12">Specifically methylates the N3 position of the uracil ring of uridine 1498 (m3U1498) in 16S rRNA. Acts on the fully assembled 30S ribosomal subunit.</text>
</comment>
<evidence type="ECO:0000256" key="5">
    <source>
        <dbReference type="ARBA" id="ARBA00022490"/>
    </source>
</evidence>
<comment type="caution">
    <text evidence="15">The sequence shown here is derived from an EMBL/GenBank/DDBJ whole genome shotgun (WGS) entry which is preliminary data.</text>
</comment>
<dbReference type="STRING" id="1616.IV73_GL000198"/>
<evidence type="ECO:0000256" key="12">
    <source>
        <dbReference type="PIRNR" id="PIRNR015601"/>
    </source>
</evidence>
<keyword evidence="7 12" id="KW-0489">Methyltransferase</keyword>
<reference evidence="15 16" key="1">
    <citation type="journal article" date="2015" name="Genome Announc.">
        <title>Expanding the biotechnology potential of lactobacilli through comparative genomics of 213 strains and associated genera.</title>
        <authorList>
            <person name="Sun Z."/>
            <person name="Harris H.M."/>
            <person name="McCann A."/>
            <person name="Guo C."/>
            <person name="Argimon S."/>
            <person name="Zhang W."/>
            <person name="Yang X."/>
            <person name="Jeffery I.B."/>
            <person name="Cooney J.C."/>
            <person name="Kagawa T.F."/>
            <person name="Liu W."/>
            <person name="Song Y."/>
            <person name="Salvetti E."/>
            <person name="Wrobel A."/>
            <person name="Rasinkangas P."/>
            <person name="Parkhill J."/>
            <person name="Rea M.C."/>
            <person name="O'Sullivan O."/>
            <person name="Ritari J."/>
            <person name="Douillard F.P."/>
            <person name="Paul Ross R."/>
            <person name="Yang R."/>
            <person name="Briner A.E."/>
            <person name="Felis G.E."/>
            <person name="de Vos W.M."/>
            <person name="Barrangou R."/>
            <person name="Klaenhammer T.R."/>
            <person name="Caufield P.W."/>
            <person name="Cui Y."/>
            <person name="Zhang H."/>
            <person name="O'Toole P.W."/>
        </authorList>
    </citation>
    <scope>NUCLEOTIDE SEQUENCE [LARGE SCALE GENOMIC DNA]</scope>
    <source>
        <strain evidence="15 16">DSM 20593</strain>
    </source>
</reference>
<dbReference type="PANTHER" id="PTHR30027">
    <property type="entry name" value="RIBOSOMAL RNA SMALL SUBUNIT METHYLTRANSFERASE E"/>
    <property type="match status" value="1"/>
</dbReference>
<dbReference type="GO" id="GO:0005737">
    <property type="term" value="C:cytoplasm"/>
    <property type="evidence" value="ECO:0007669"/>
    <property type="project" value="UniProtKB-SubCell"/>
</dbReference>
<evidence type="ECO:0000256" key="6">
    <source>
        <dbReference type="ARBA" id="ARBA00022552"/>
    </source>
</evidence>
<keyword evidence="16" id="KW-1185">Reference proteome</keyword>
<dbReference type="InterPro" id="IPR046886">
    <property type="entry name" value="RsmE_MTase_dom"/>
</dbReference>
<dbReference type="PANTHER" id="PTHR30027:SF3">
    <property type="entry name" value="16S RRNA (URACIL(1498)-N(3))-METHYLTRANSFERASE"/>
    <property type="match status" value="1"/>
</dbReference>
<gene>
    <name evidence="15" type="ORF">IV73_GL000198</name>
</gene>
<accession>A0A0R2JMN6</accession>
<dbReference type="GO" id="GO:0070475">
    <property type="term" value="P:rRNA base methylation"/>
    <property type="evidence" value="ECO:0007669"/>
    <property type="project" value="TreeGrafter"/>
</dbReference>
<evidence type="ECO:0000256" key="4">
    <source>
        <dbReference type="ARBA" id="ARBA00013673"/>
    </source>
</evidence>
<proteinExistence type="inferred from homology"/>
<keyword evidence="6 12" id="KW-0698">rRNA processing</keyword>
<dbReference type="SUPFAM" id="SSF75217">
    <property type="entry name" value="alpha/beta knot"/>
    <property type="match status" value="1"/>
</dbReference>
<evidence type="ECO:0000313" key="15">
    <source>
        <dbReference type="EMBL" id="KRN75703.1"/>
    </source>
</evidence>
<dbReference type="AlphaFoldDB" id="A0A0R2JMN6"/>
<comment type="catalytic activity">
    <reaction evidence="11 12">
        <text>uridine(1498) in 16S rRNA + S-adenosyl-L-methionine = N(3)-methyluridine(1498) in 16S rRNA + S-adenosyl-L-homocysteine + H(+)</text>
        <dbReference type="Rhea" id="RHEA:42920"/>
        <dbReference type="Rhea" id="RHEA-COMP:10283"/>
        <dbReference type="Rhea" id="RHEA-COMP:10284"/>
        <dbReference type="ChEBI" id="CHEBI:15378"/>
        <dbReference type="ChEBI" id="CHEBI:57856"/>
        <dbReference type="ChEBI" id="CHEBI:59789"/>
        <dbReference type="ChEBI" id="CHEBI:65315"/>
        <dbReference type="ChEBI" id="CHEBI:74502"/>
        <dbReference type="EC" id="2.1.1.193"/>
    </reaction>
</comment>
<name>A0A0R2JMN6_9LACO</name>
<dbReference type="InterPro" id="IPR015947">
    <property type="entry name" value="PUA-like_sf"/>
</dbReference>
<dbReference type="PIRSF" id="PIRSF015601">
    <property type="entry name" value="MTase_slr0722"/>
    <property type="match status" value="1"/>
</dbReference>
<dbReference type="OrthoDB" id="9815641at2"/>
<keyword evidence="8 12" id="KW-0808">Transferase</keyword>
<evidence type="ECO:0000256" key="10">
    <source>
        <dbReference type="ARBA" id="ARBA00025699"/>
    </source>
</evidence>
<dbReference type="InterPro" id="IPR046887">
    <property type="entry name" value="RsmE_PUA-like"/>
</dbReference>
<dbReference type="InterPro" id="IPR029026">
    <property type="entry name" value="tRNA_m1G_MTases_N"/>
</dbReference>
<dbReference type="EC" id="2.1.1.193" evidence="3 12"/>
<evidence type="ECO:0000313" key="16">
    <source>
        <dbReference type="Proteomes" id="UP000051655"/>
    </source>
</evidence>
<dbReference type="InterPro" id="IPR006700">
    <property type="entry name" value="RsmE"/>
</dbReference>
<protein>
    <recommendedName>
        <fullName evidence="4 12">Ribosomal RNA small subunit methyltransferase E</fullName>
        <ecNumber evidence="3 12">2.1.1.193</ecNumber>
    </recommendedName>
</protein>
<keyword evidence="5 12" id="KW-0963">Cytoplasm</keyword>
<keyword evidence="9 12" id="KW-0949">S-adenosyl-L-methionine</keyword>
<comment type="similarity">
    <text evidence="2 12">Belongs to the RNA methyltransferase RsmE family.</text>
</comment>